<dbReference type="EMBL" id="JABBWE010000072">
    <property type="protein sequence ID" value="KAG1788018.1"/>
    <property type="molecule type" value="Genomic_DNA"/>
</dbReference>
<feature type="compositionally biased region" description="Low complexity" evidence="1">
    <location>
        <begin position="149"/>
        <end position="174"/>
    </location>
</feature>
<dbReference type="OrthoDB" id="3205788at2759"/>
<feature type="compositionally biased region" description="Polar residues" evidence="1">
    <location>
        <begin position="41"/>
        <end position="50"/>
    </location>
</feature>
<feature type="non-terminal residue" evidence="2">
    <location>
        <position position="285"/>
    </location>
</feature>
<comment type="caution">
    <text evidence="2">The sequence shown here is derived from an EMBL/GenBank/DDBJ whole genome shotgun (WGS) entry which is preliminary data.</text>
</comment>
<evidence type="ECO:0000313" key="2">
    <source>
        <dbReference type="EMBL" id="KAG1788018.1"/>
    </source>
</evidence>
<proteinExistence type="predicted"/>
<evidence type="ECO:0000256" key="1">
    <source>
        <dbReference type="SAM" id="MobiDB-lite"/>
    </source>
</evidence>
<protein>
    <submittedName>
        <fullName evidence="2">Uncharacterized protein</fullName>
    </submittedName>
</protein>
<accession>A0A9P7AF47</accession>
<gene>
    <name evidence="2" type="ORF">HD556DRAFT_1245814</name>
</gene>
<feature type="compositionally biased region" description="Polar residues" evidence="1">
    <location>
        <begin position="95"/>
        <end position="106"/>
    </location>
</feature>
<organism evidence="2 3">
    <name type="scientific">Suillus plorans</name>
    <dbReference type="NCBI Taxonomy" id="116603"/>
    <lineage>
        <taxon>Eukaryota</taxon>
        <taxon>Fungi</taxon>
        <taxon>Dikarya</taxon>
        <taxon>Basidiomycota</taxon>
        <taxon>Agaricomycotina</taxon>
        <taxon>Agaricomycetes</taxon>
        <taxon>Agaricomycetidae</taxon>
        <taxon>Boletales</taxon>
        <taxon>Suillineae</taxon>
        <taxon>Suillaceae</taxon>
        <taxon>Suillus</taxon>
    </lineage>
</organism>
<keyword evidence="3" id="KW-1185">Reference proteome</keyword>
<dbReference type="GeneID" id="64592329"/>
<dbReference type="AlphaFoldDB" id="A0A9P7AF47"/>
<sequence>EGPSKGKGIDPQNWGSADLEESEVDPEAQREALATWARSRTWANEGSARQTDSDNEPADPVKAAIKATEQRMTERIAEESEIRHPVREMVEKAASQPSKKQGQRETPPTMDAAAQIAPKSYLGRAFEKITHKKRKESKPSRSQFPDDPSSSSSESSTSQSSSSESSSESSSSASDGEKRVSKKHRKSKKRKSKRKSTLRPIPPKEYDGAVDPRAFHRFITEGTAYVEDGNVPRGRRVFVLSYYLKGKAHDFYVRQVSDRPGDWKLKEFFTELFNYCFPLDFRTKQ</sequence>
<evidence type="ECO:0000313" key="3">
    <source>
        <dbReference type="Proteomes" id="UP000719766"/>
    </source>
</evidence>
<feature type="compositionally biased region" description="Basic residues" evidence="1">
    <location>
        <begin position="180"/>
        <end position="197"/>
    </location>
</feature>
<dbReference type="RefSeq" id="XP_041155304.1">
    <property type="nucleotide sequence ID" value="XM_041298565.1"/>
</dbReference>
<dbReference type="Proteomes" id="UP000719766">
    <property type="component" value="Unassembled WGS sequence"/>
</dbReference>
<feature type="region of interest" description="Disordered" evidence="1">
    <location>
        <begin position="1"/>
        <end position="208"/>
    </location>
</feature>
<reference evidence="2" key="1">
    <citation type="journal article" date="2020" name="New Phytol.">
        <title>Comparative genomics reveals dynamic genome evolution in host specialist ectomycorrhizal fungi.</title>
        <authorList>
            <person name="Lofgren L.A."/>
            <person name="Nguyen N.H."/>
            <person name="Vilgalys R."/>
            <person name="Ruytinx J."/>
            <person name="Liao H.L."/>
            <person name="Branco S."/>
            <person name="Kuo A."/>
            <person name="LaButti K."/>
            <person name="Lipzen A."/>
            <person name="Andreopoulos W."/>
            <person name="Pangilinan J."/>
            <person name="Riley R."/>
            <person name="Hundley H."/>
            <person name="Na H."/>
            <person name="Barry K."/>
            <person name="Grigoriev I.V."/>
            <person name="Stajich J.E."/>
            <person name="Kennedy P.G."/>
        </authorList>
    </citation>
    <scope>NUCLEOTIDE SEQUENCE</scope>
    <source>
        <strain evidence="2">S12</strain>
    </source>
</reference>
<name>A0A9P7AF47_9AGAM</name>
<feature type="compositionally biased region" description="Basic and acidic residues" evidence="1">
    <location>
        <begin position="68"/>
        <end position="91"/>
    </location>
</feature>